<dbReference type="InterPro" id="IPR001313">
    <property type="entry name" value="Pumilio_RNA-bd_rpt"/>
</dbReference>
<keyword evidence="1" id="KW-0677">Repeat</keyword>
<evidence type="ECO:0000313" key="7">
    <source>
        <dbReference type="Proteomes" id="UP000324897"/>
    </source>
</evidence>
<dbReference type="Pfam" id="PF22493">
    <property type="entry name" value="PUF_NOP9"/>
    <property type="match status" value="1"/>
</dbReference>
<keyword evidence="7" id="KW-1185">Reference proteome</keyword>
<accession>A0A5J9WHC2</accession>
<comment type="function">
    <text evidence="3">Sequence-specific RNA-binding protein that regulates translation and mRNA stability by binding the 3'-UTR of target mRNAs.</text>
</comment>
<feature type="repeat" description="Pumilio" evidence="4">
    <location>
        <begin position="437"/>
        <end position="476"/>
    </location>
</feature>
<keyword evidence="2" id="KW-0810">Translation regulation</keyword>
<dbReference type="FunFam" id="1.25.10.10:FF:000237">
    <property type="entry name" value="Pumilio homolog 9"/>
    <property type="match status" value="1"/>
</dbReference>
<dbReference type="InterPro" id="IPR033712">
    <property type="entry name" value="Pumilio_RNA-bd"/>
</dbReference>
<organism evidence="6 7">
    <name type="scientific">Eragrostis curvula</name>
    <name type="common">weeping love grass</name>
    <dbReference type="NCBI Taxonomy" id="38414"/>
    <lineage>
        <taxon>Eukaryota</taxon>
        <taxon>Viridiplantae</taxon>
        <taxon>Streptophyta</taxon>
        <taxon>Embryophyta</taxon>
        <taxon>Tracheophyta</taxon>
        <taxon>Spermatophyta</taxon>
        <taxon>Magnoliopsida</taxon>
        <taxon>Liliopsida</taxon>
        <taxon>Poales</taxon>
        <taxon>Poaceae</taxon>
        <taxon>PACMAD clade</taxon>
        <taxon>Chloridoideae</taxon>
        <taxon>Eragrostideae</taxon>
        <taxon>Eragrostidinae</taxon>
        <taxon>Eragrostis</taxon>
    </lineage>
</organism>
<dbReference type="PROSITE" id="PS50303">
    <property type="entry name" value="PUM_HD"/>
    <property type="match status" value="1"/>
</dbReference>
<dbReference type="Gramene" id="TVU48102">
    <property type="protein sequence ID" value="TVU48102"/>
    <property type="gene ID" value="EJB05_07725"/>
</dbReference>
<feature type="repeat" description="Pumilio" evidence="4">
    <location>
        <begin position="585"/>
        <end position="620"/>
    </location>
</feature>
<dbReference type="Gene3D" id="1.25.10.10">
    <property type="entry name" value="Leucine-rich Repeat Variant"/>
    <property type="match status" value="1"/>
</dbReference>
<dbReference type="SUPFAM" id="SSF48371">
    <property type="entry name" value="ARM repeat"/>
    <property type="match status" value="1"/>
</dbReference>
<evidence type="ECO:0000256" key="4">
    <source>
        <dbReference type="PROSITE-ProRule" id="PRU00317"/>
    </source>
</evidence>
<dbReference type="Proteomes" id="UP000324897">
    <property type="component" value="Chromosome 5"/>
</dbReference>
<name>A0A5J9WHC2_9POAL</name>
<feature type="domain" description="PUM-HD" evidence="5">
    <location>
        <begin position="340"/>
        <end position="683"/>
    </location>
</feature>
<gene>
    <name evidence="6" type="ORF">EJB05_07725</name>
</gene>
<reference evidence="6 7" key="1">
    <citation type="journal article" date="2019" name="Sci. Rep.">
        <title>A high-quality genome of Eragrostis curvula grass provides insights into Poaceae evolution and supports new strategies to enhance forage quality.</title>
        <authorList>
            <person name="Carballo J."/>
            <person name="Santos B.A.C.M."/>
            <person name="Zappacosta D."/>
            <person name="Garbus I."/>
            <person name="Selva J.P."/>
            <person name="Gallo C.A."/>
            <person name="Diaz A."/>
            <person name="Albertini E."/>
            <person name="Caccamo M."/>
            <person name="Echenique V."/>
        </authorList>
    </citation>
    <scope>NUCLEOTIDE SEQUENCE [LARGE SCALE GENOMIC DNA]</scope>
    <source>
        <strain evidence="7">cv. Victoria</strain>
        <tissue evidence="6">Leaf</tissue>
    </source>
</reference>
<dbReference type="GO" id="GO:0003729">
    <property type="term" value="F:mRNA binding"/>
    <property type="evidence" value="ECO:0007669"/>
    <property type="project" value="TreeGrafter"/>
</dbReference>
<feature type="repeat" description="Pumilio" evidence="4">
    <location>
        <begin position="401"/>
        <end position="436"/>
    </location>
</feature>
<dbReference type="EMBL" id="RWGY01000004">
    <property type="protein sequence ID" value="TVU48102.1"/>
    <property type="molecule type" value="Genomic_DNA"/>
</dbReference>
<dbReference type="GO" id="GO:0006417">
    <property type="term" value="P:regulation of translation"/>
    <property type="evidence" value="ECO:0007669"/>
    <property type="project" value="UniProtKB-KW"/>
</dbReference>
<feature type="repeat" description="Pumilio" evidence="4">
    <location>
        <begin position="549"/>
        <end position="584"/>
    </location>
</feature>
<dbReference type="GO" id="GO:0005737">
    <property type="term" value="C:cytoplasm"/>
    <property type="evidence" value="ECO:0007669"/>
    <property type="project" value="TreeGrafter"/>
</dbReference>
<proteinExistence type="predicted"/>
<protein>
    <recommendedName>
        <fullName evidence="5">PUM-HD domain-containing protein</fullName>
    </recommendedName>
</protein>
<evidence type="ECO:0000256" key="2">
    <source>
        <dbReference type="ARBA" id="ARBA00022845"/>
    </source>
</evidence>
<dbReference type="CDD" id="cd07920">
    <property type="entry name" value="Pumilio"/>
    <property type="match status" value="1"/>
</dbReference>
<dbReference type="AlphaFoldDB" id="A0A5J9WHC2"/>
<dbReference type="OrthoDB" id="668540at2759"/>
<dbReference type="InterPro" id="IPR033133">
    <property type="entry name" value="PUM-HD"/>
</dbReference>
<evidence type="ECO:0000256" key="1">
    <source>
        <dbReference type="ARBA" id="ARBA00022737"/>
    </source>
</evidence>
<feature type="non-terminal residue" evidence="6">
    <location>
        <position position="1"/>
    </location>
</feature>
<dbReference type="InterPro" id="IPR011989">
    <property type="entry name" value="ARM-like"/>
</dbReference>
<comment type="caution">
    <text evidence="6">The sequence shown here is derived from an EMBL/GenBank/DDBJ whole genome shotgun (WGS) entry which is preliminary data.</text>
</comment>
<dbReference type="PROSITE" id="PS50302">
    <property type="entry name" value="PUM"/>
    <property type="match status" value="5"/>
</dbReference>
<dbReference type="SMART" id="SM00025">
    <property type="entry name" value="Pumilio"/>
    <property type="match status" value="8"/>
</dbReference>
<dbReference type="InterPro" id="IPR016024">
    <property type="entry name" value="ARM-type_fold"/>
</dbReference>
<evidence type="ECO:0000313" key="6">
    <source>
        <dbReference type="EMBL" id="TVU48102.1"/>
    </source>
</evidence>
<evidence type="ECO:0000256" key="3">
    <source>
        <dbReference type="ARBA" id="ARBA00058490"/>
    </source>
</evidence>
<feature type="repeat" description="Pumilio" evidence="4">
    <location>
        <begin position="477"/>
        <end position="512"/>
    </location>
</feature>
<evidence type="ECO:0000259" key="5">
    <source>
        <dbReference type="PROSITE" id="PS50303"/>
    </source>
</evidence>
<dbReference type="PANTHER" id="PTHR12537:SF163">
    <property type="entry name" value="OS03G0191700 PROTEIN"/>
    <property type="match status" value="1"/>
</dbReference>
<sequence>MEMMGSRAAAAAGGDVRTEEKEMDLLLSEIPHVTSPQGQQRAAPAGAGVIGHGNGGVHGDAGAGRGFAAQRYGGQDAYFAVAVNRRDDGGQVQGGGGGGFHAPLSVGAGSSPLPASSPFFGGAPSQLAQAAEDALLANQLRGLRLADAPAVHAPAALQRQGPQVKNAAPEDFPAAHNGYYGYNFGAPGTSVHHEHSFFDQAKAMGYVATRPQRFVSDVGLDGYGGFARGLDAGIGGVVYNRVGNGIGFGWGQGLVHPDLAESYVRSGQAGAEHNWEYFSPSPIALDARGGPKRHYAYGVPVADNGFARGGLSPFEAFHCENNLMIDGKKNMNFLDRGRDRKHQQYVNNRAFDLGNSKTLRYENMVGVKGYIYFMAKDQNGCRFLQQKFEEGKDHVDAIFEGIIDHIAELMTNSFANYLVQKMLDVCDEEQRLRIIAVLTEDPVKLLRISLNTHGTRAVQKLIETVRSRKQIALIISALQPGFMHLVNDLNGNHVIQKCLTNFGAEENKFIFDAAATHCFEMAIHRHGCCVLQRCISSARGGYQAKLIVEVCAHGFELAQDPFGNYVVQYVLELKIPSANAHLASQFKGRYVYLSKQKVSSNVVEKCLKFFSDNDKAVIVHELIKGSHFEQLLQDPYANYVIYTALLHTRGPLNTDLVEAIRPHEEALRTSPCCKRISRALSRR</sequence>
<dbReference type="PANTHER" id="PTHR12537">
    <property type="entry name" value="RNA BINDING PROTEIN PUMILIO-RELATED"/>
    <property type="match status" value="1"/>
</dbReference>